<proteinExistence type="predicted"/>
<dbReference type="CDD" id="cd00006">
    <property type="entry name" value="PTS_IIA_man"/>
    <property type="match status" value="1"/>
</dbReference>
<evidence type="ECO:0000256" key="1">
    <source>
        <dbReference type="ARBA" id="ARBA00004496"/>
    </source>
</evidence>
<organism evidence="9">
    <name type="scientific">mine drainage metagenome</name>
    <dbReference type="NCBI Taxonomy" id="410659"/>
    <lineage>
        <taxon>unclassified sequences</taxon>
        <taxon>metagenomes</taxon>
        <taxon>ecological metagenomes</taxon>
    </lineage>
</organism>
<dbReference type="PANTHER" id="PTHR33799">
    <property type="entry name" value="PTS PERMEASE-RELATED-RELATED"/>
    <property type="match status" value="1"/>
</dbReference>
<dbReference type="EMBL" id="MLJW01000332">
    <property type="protein sequence ID" value="OIQ89385.1"/>
    <property type="molecule type" value="Genomic_DNA"/>
</dbReference>
<dbReference type="GO" id="GO:0016301">
    <property type="term" value="F:kinase activity"/>
    <property type="evidence" value="ECO:0007669"/>
    <property type="project" value="UniProtKB-KW"/>
</dbReference>
<dbReference type="Pfam" id="PF03610">
    <property type="entry name" value="EIIA-man"/>
    <property type="match status" value="1"/>
</dbReference>
<keyword evidence="7" id="KW-0418">Kinase</keyword>
<evidence type="ECO:0000313" key="9">
    <source>
        <dbReference type="EMBL" id="OIQ89385.1"/>
    </source>
</evidence>
<evidence type="ECO:0000256" key="5">
    <source>
        <dbReference type="ARBA" id="ARBA00022679"/>
    </source>
</evidence>
<evidence type="ECO:0000259" key="8">
    <source>
        <dbReference type="PROSITE" id="PS51096"/>
    </source>
</evidence>
<feature type="domain" description="PTS EIIA type-4" evidence="8">
    <location>
        <begin position="1"/>
        <end position="124"/>
    </location>
</feature>
<reference evidence="9" key="1">
    <citation type="submission" date="2016-10" db="EMBL/GenBank/DDBJ databases">
        <title>Sequence of Gallionella enrichment culture.</title>
        <authorList>
            <person name="Poehlein A."/>
            <person name="Muehling M."/>
            <person name="Daniel R."/>
        </authorList>
    </citation>
    <scope>NUCLEOTIDE SEQUENCE</scope>
</reference>
<dbReference type="SUPFAM" id="SSF53062">
    <property type="entry name" value="PTS system fructose IIA component-like"/>
    <property type="match status" value="1"/>
</dbReference>
<evidence type="ECO:0000256" key="3">
    <source>
        <dbReference type="ARBA" id="ARBA00022490"/>
    </source>
</evidence>
<dbReference type="Gene3D" id="3.40.50.510">
    <property type="entry name" value="Phosphotransferase system, mannose-type IIA component"/>
    <property type="match status" value="1"/>
</dbReference>
<accession>A0A1J5R0A7</accession>
<dbReference type="InterPro" id="IPR036662">
    <property type="entry name" value="PTS_EIIA_man-typ_sf"/>
</dbReference>
<evidence type="ECO:0000256" key="7">
    <source>
        <dbReference type="ARBA" id="ARBA00022777"/>
    </source>
</evidence>
<dbReference type="GO" id="GO:0009401">
    <property type="term" value="P:phosphoenolpyruvate-dependent sugar phosphotransferase system"/>
    <property type="evidence" value="ECO:0007669"/>
    <property type="project" value="UniProtKB-KW"/>
</dbReference>
<dbReference type="GO" id="GO:0005737">
    <property type="term" value="C:cytoplasm"/>
    <property type="evidence" value="ECO:0007669"/>
    <property type="project" value="UniProtKB-SubCell"/>
</dbReference>
<sequence length="137" mass="13995">MPGILIVAHAPLASALRDCVVHVHGACPQGLEALDVEADATAQSFAQRAADALARVGGRDGALVLVDAAGATPCNLARELSRSSGRVAVLAGVNLPMLLRAVCYRNEPLDVLAARALEGGRRGIAAMDEGSEEEAAC</sequence>
<dbReference type="GO" id="GO:0016020">
    <property type="term" value="C:membrane"/>
    <property type="evidence" value="ECO:0007669"/>
    <property type="project" value="InterPro"/>
</dbReference>
<dbReference type="InterPro" id="IPR004701">
    <property type="entry name" value="PTS_EIIA_man-typ"/>
</dbReference>
<comment type="caution">
    <text evidence="9">The sequence shown here is derived from an EMBL/GenBank/DDBJ whole genome shotgun (WGS) entry which is preliminary data.</text>
</comment>
<evidence type="ECO:0000256" key="6">
    <source>
        <dbReference type="ARBA" id="ARBA00022683"/>
    </source>
</evidence>
<evidence type="ECO:0000256" key="4">
    <source>
        <dbReference type="ARBA" id="ARBA00022597"/>
    </source>
</evidence>
<keyword evidence="5" id="KW-0808">Transferase</keyword>
<dbReference type="InterPro" id="IPR051471">
    <property type="entry name" value="Bacterial_PTS_sugar_comp"/>
</dbReference>
<dbReference type="PANTHER" id="PTHR33799:SF1">
    <property type="entry name" value="PTS SYSTEM MANNOSE-SPECIFIC EIIAB COMPONENT-RELATED"/>
    <property type="match status" value="1"/>
</dbReference>
<keyword evidence="2" id="KW-0813">Transport</keyword>
<keyword evidence="6" id="KW-0598">Phosphotransferase system</keyword>
<keyword evidence="3" id="KW-0963">Cytoplasm</keyword>
<dbReference type="AlphaFoldDB" id="A0A1J5R0A7"/>
<dbReference type="PROSITE" id="PS51096">
    <property type="entry name" value="PTS_EIIA_TYPE_4"/>
    <property type="match status" value="1"/>
</dbReference>
<keyword evidence="4" id="KW-0762">Sugar transport</keyword>
<name>A0A1J5R0A7_9ZZZZ</name>
<gene>
    <name evidence="9" type="primary">manX_7</name>
    <name evidence="9" type="ORF">GALL_287070</name>
</gene>
<dbReference type="InterPro" id="IPR033887">
    <property type="entry name" value="PTS_IIA_man"/>
</dbReference>
<protein>
    <submittedName>
        <fullName evidence="9">PTS system mannose-specific EIIAB component</fullName>
    </submittedName>
</protein>
<evidence type="ECO:0000256" key="2">
    <source>
        <dbReference type="ARBA" id="ARBA00022448"/>
    </source>
</evidence>
<comment type="subcellular location">
    <subcellularLocation>
        <location evidence="1">Cytoplasm</location>
    </subcellularLocation>
</comment>